<comment type="caution">
    <text evidence="1">The sequence shown here is derived from an EMBL/GenBank/DDBJ whole genome shotgun (WGS) entry which is preliminary data.</text>
</comment>
<protein>
    <submittedName>
        <fullName evidence="1">Uncharacterized protein</fullName>
    </submittedName>
</protein>
<dbReference type="Proteomes" id="UP000499080">
    <property type="component" value="Unassembled WGS sequence"/>
</dbReference>
<dbReference type="EMBL" id="BGPR01025992">
    <property type="protein sequence ID" value="GBN95349.1"/>
    <property type="molecule type" value="Genomic_DNA"/>
</dbReference>
<keyword evidence="2" id="KW-1185">Reference proteome</keyword>
<evidence type="ECO:0000313" key="1">
    <source>
        <dbReference type="EMBL" id="GBN95349.1"/>
    </source>
</evidence>
<dbReference type="AlphaFoldDB" id="A0A4Y2T7H2"/>
<proteinExistence type="predicted"/>
<evidence type="ECO:0000313" key="2">
    <source>
        <dbReference type="Proteomes" id="UP000499080"/>
    </source>
</evidence>
<name>A0A4Y2T7H2_ARAVE</name>
<reference evidence="1 2" key="1">
    <citation type="journal article" date="2019" name="Sci. Rep.">
        <title>Orb-weaving spider Araneus ventricosus genome elucidates the spidroin gene catalogue.</title>
        <authorList>
            <person name="Kono N."/>
            <person name="Nakamura H."/>
            <person name="Ohtoshi R."/>
            <person name="Moran D.A.P."/>
            <person name="Shinohara A."/>
            <person name="Yoshida Y."/>
            <person name="Fujiwara M."/>
            <person name="Mori M."/>
            <person name="Tomita M."/>
            <person name="Arakawa K."/>
        </authorList>
    </citation>
    <scope>NUCLEOTIDE SEQUENCE [LARGE SCALE GENOMIC DNA]</scope>
</reference>
<sequence>MTTPQVISVACSPIKALENVQRYNLSHKVLDESSAEIEANNLKIGTLIESNASEYECTDESSSEDELFAIEQYKKHMLIGTIMSVFGKLSDCPLVNPSIRDIIRKNRNKQIEINQQ</sequence>
<accession>A0A4Y2T7H2</accession>
<gene>
    <name evidence="1" type="ORF">AVEN_251737_1</name>
</gene>
<dbReference type="OrthoDB" id="8123506at2759"/>
<organism evidence="1 2">
    <name type="scientific">Araneus ventricosus</name>
    <name type="common">Orbweaver spider</name>
    <name type="synonym">Epeira ventricosa</name>
    <dbReference type="NCBI Taxonomy" id="182803"/>
    <lineage>
        <taxon>Eukaryota</taxon>
        <taxon>Metazoa</taxon>
        <taxon>Ecdysozoa</taxon>
        <taxon>Arthropoda</taxon>
        <taxon>Chelicerata</taxon>
        <taxon>Arachnida</taxon>
        <taxon>Araneae</taxon>
        <taxon>Araneomorphae</taxon>
        <taxon>Entelegynae</taxon>
        <taxon>Araneoidea</taxon>
        <taxon>Araneidae</taxon>
        <taxon>Araneus</taxon>
    </lineage>
</organism>